<accession>A0ABN5FRG9</accession>
<name>A0ABN5FRG9_9PSED</name>
<keyword evidence="2" id="KW-1185">Reference proteome</keyword>
<sequence length="134" mass="14126">MVTQMISIITGKSTNYIAIQPTAAPTTQPIPIALISVGAFVLVWLSDGTLVAGEVIGFDTVNETIIVKDERTGISTPVPTATSIVAIKNVFGPIIIDESSLGNSSNSNNTLIISQTINQALKYMQSPIAAHMNK</sequence>
<evidence type="ECO:0000313" key="1">
    <source>
        <dbReference type="EMBL" id="AUG97450.1"/>
    </source>
</evidence>
<organism evidence="1 2">
    <name type="scientific">Pseudomonas glycinae</name>
    <dbReference type="NCBI Taxonomy" id="1785145"/>
    <lineage>
        <taxon>Bacteria</taxon>
        <taxon>Pseudomonadati</taxon>
        <taxon>Pseudomonadota</taxon>
        <taxon>Gammaproteobacteria</taxon>
        <taxon>Pseudomonadales</taxon>
        <taxon>Pseudomonadaceae</taxon>
        <taxon>Pseudomonas</taxon>
    </lineage>
</organism>
<protein>
    <submittedName>
        <fullName evidence="1">Uncharacterized protein</fullName>
    </submittedName>
</protein>
<dbReference type="Proteomes" id="UP000075187">
    <property type="component" value="Chromosome"/>
</dbReference>
<proteinExistence type="predicted"/>
<reference evidence="1" key="1">
    <citation type="submission" date="2017-12" db="EMBL/GenBank/DDBJ databases">
        <title>Pseudomonas sp. MS586 complete sequence.</title>
        <authorList>
            <person name="Lu S."/>
            <person name="Deng P."/>
        </authorList>
    </citation>
    <scope>NUCLEOTIDE SEQUENCE</scope>
    <source>
        <strain evidence="1">MS586</strain>
    </source>
</reference>
<evidence type="ECO:0000313" key="2">
    <source>
        <dbReference type="Proteomes" id="UP000075187"/>
    </source>
</evidence>
<gene>
    <name evidence="1" type="ORF">AWU82_28745</name>
</gene>
<dbReference type="EMBL" id="CP014205">
    <property type="protein sequence ID" value="AUG97450.1"/>
    <property type="molecule type" value="Genomic_DNA"/>
</dbReference>